<sequence>MEITHPADYYAYMIDELSKRHPREDWVFAFEVPEVCSYDMRFIDAFACAVHPSKMFRRIAYELKTARGDWLKELRNPEKRAPFVALSNQFWFVIAEGIGSKDDMPPDTADCGLLEIMATGRTRIRTRKKAPLRDVGDIPTSFAMAMMRTVRERPIPQRSRIYVSRPAW</sequence>
<dbReference type="AlphaFoldDB" id="A0A0F9RYR3"/>
<reference evidence="1" key="1">
    <citation type="journal article" date="2015" name="Nature">
        <title>Complex archaea that bridge the gap between prokaryotes and eukaryotes.</title>
        <authorList>
            <person name="Spang A."/>
            <person name="Saw J.H."/>
            <person name="Jorgensen S.L."/>
            <person name="Zaremba-Niedzwiedzka K."/>
            <person name="Martijn J."/>
            <person name="Lind A.E."/>
            <person name="van Eijk R."/>
            <person name="Schleper C."/>
            <person name="Guy L."/>
            <person name="Ettema T.J."/>
        </authorList>
    </citation>
    <scope>NUCLEOTIDE SEQUENCE</scope>
</reference>
<gene>
    <name evidence="1" type="ORF">LCGC14_0520530</name>
</gene>
<evidence type="ECO:0000313" key="1">
    <source>
        <dbReference type="EMBL" id="KKN61600.1"/>
    </source>
</evidence>
<organism evidence="1">
    <name type="scientific">marine sediment metagenome</name>
    <dbReference type="NCBI Taxonomy" id="412755"/>
    <lineage>
        <taxon>unclassified sequences</taxon>
        <taxon>metagenomes</taxon>
        <taxon>ecological metagenomes</taxon>
    </lineage>
</organism>
<protein>
    <submittedName>
        <fullName evidence="1">Uncharacterized protein</fullName>
    </submittedName>
</protein>
<proteinExistence type="predicted"/>
<comment type="caution">
    <text evidence="1">The sequence shown here is derived from an EMBL/GenBank/DDBJ whole genome shotgun (WGS) entry which is preliminary data.</text>
</comment>
<name>A0A0F9RYR3_9ZZZZ</name>
<dbReference type="EMBL" id="LAZR01000653">
    <property type="protein sequence ID" value="KKN61600.1"/>
    <property type="molecule type" value="Genomic_DNA"/>
</dbReference>
<accession>A0A0F9RYR3</accession>